<organism evidence="1 2">
    <name type="scientific">Salinibacterium xinjiangense</name>
    <dbReference type="NCBI Taxonomy" id="386302"/>
    <lineage>
        <taxon>Bacteria</taxon>
        <taxon>Bacillati</taxon>
        <taxon>Actinomycetota</taxon>
        <taxon>Actinomycetes</taxon>
        <taxon>Micrococcales</taxon>
        <taxon>Microbacteriaceae</taxon>
        <taxon>Salinibacterium</taxon>
    </lineage>
</organism>
<sequence>MSVRHTAATEVEQQLVFDLMRERLIDMFGPGGSFRITMGRPAADDAFFVATVADTIAHEVATAFNPVRLTEGRRVAEPTPMAEHEKLWKHIEGELGIKTTGPATITADVDRQIAMAQHRTLLHHAA</sequence>
<accession>A0A2C8YRT3</accession>
<dbReference type="AlphaFoldDB" id="A0A2C8YRT3"/>
<name>A0A2C8YRT3_9MICO</name>
<protein>
    <submittedName>
        <fullName evidence="1">Uncharacterized protein</fullName>
    </submittedName>
</protein>
<keyword evidence="2" id="KW-1185">Reference proteome</keyword>
<evidence type="ECO:0000313" key="2">
    <source>
        <dbReference type="Proteomes" id="UP000219440"/>
    </source>
</evidence>
<dbReference type="Proteomes" id="UP000219440">
    <property type="component" value="Unassembled WGS sequence"/>
</dbReference>
<gene>
    <name evidence="1" type="ORF">SAMN06296378_0521</name>
</gene>
<proteinExistence type="predicted"/>
<dbReference type="EMBL" id="OCST01000001">
    <property type="protein sequence ID" value="SOE53217.1"/>
    <property type="molecule type" value="Genomic_DNA"/>
</dbReference>
<evidence type="ECO:0000313" key="1">
    <source>
        <dbReference type="EMBL" id="SOE53217.1"/>
    </source>
</evidence>
<reference evidence="1 2" key="1">
    <citation type="submission" date="2017-09" db="EMBL/GenBank/DDBJ databases">
        <authorList>
            <person name="Ehlers B."/>
            <person name="Leendertz F.H."/>
        </authorList>
    </citation>
    <scope>NUCLEOTIDE SEQUENCE [LARGE SCALE GENOMIC DNA]</scope>
    <source>
        <strain evidence="1 2">CGMCC 1.05381</strain>
    </source>
</reference>